<dbReference type="AlphaFoldDB" id="A0A2A5SZ01"/>
<dbReference type="Gene3D" id="2.30.42.10">
    <property type="match status" value="1"/>
</dbReference>
<sequence>MKYFTLSQTLGEKGLIGYRIGPGNYSRLFDESSLQAGDVAVRFNGTDLTTASGMNLILQRLSATSAINLTVQRGNQFHDIYISL</sequence>
<keyword evidence="2" id="KW-1185">Reference proteome</keyword>
<dbReference type="SUPFAM" id="SSF50156">
    <property type="entry name" value="PDZ domain-like"/>
    <property type="match status" value="1"/>
</dbReference>
<dbReference type="EMBL" id="NBYY01000039">
    <property type="protein sequence ID" value="PCS21132.1"/>
    <property type="molecule type" value="Genomic_DNA"/>
</dbReference>
<gene>
    <name evidence="1" type="ORF">BTN49_3279</name>
</gene>
<reference evidence="2" key="1">
    <citation type="submission" date="2017-04" db="EMBL/GenBank/DDBJ databases">
        <title>Genome evolution of the luminous symbionts of deep sea anglerfish.</title>
        <authorList>
            <person name="Hendry T.A."/>
        </authorList>
    </citation>
    <scope>NUCLEOTIDE SEQUENCE [LARGE SCALE GENOMIC DNA]</scope>
</reference>
<name>A0A2A5SZ01_9GAMM</name>
<organism evidence="1 2">
    <name type="scientific">Candidatus Enterovibrio escicola</name>
    <dbReference type="NCBI Taxonomy" id="1927127"/>
    <lineage>
        <taxon>Bacteria</taxon>
        <taxon>Pseudomonadati</taxon>
        <taxon>Pseudomonadota</taxon>
        <taxon>Gammaproteobacteria</taxon>
        <taxon>Vibrionales</taxon>
        <taxon>Vibrionaceae</taxon>
        <taxon>Enterovibrio</taxon>
    </lineage>
</organism>
<dbReference type="Proteomes" id="UP000219020">
    <property type="component" value="Unassembled WGS sequence"/>
</dbReference>
<dbReference type="RefSeq" id="WP_223824871.1">
    <property type="nucleotide sequence ID" value="NZ_CAWPDG010000188.1"/>
</dbReference>
<evidence type="ECO:0000313" key="1">
    <source>
        <dbReference type="EMBL" id="PCS21132.1"/>
    </source>
</evidence>
<comment type="caution">
    <text evidence="1">The sequence shown here is derived from an EMBL/GenBank/DDBJ whole genome shotgun (WGS) entry which is preliminary data.</text>
</comment>
<proteinExistence type="predicted"/>
<accession>A0A2A5SZ01</accession>
<protein>
    <submittedName>
        <fullName evidence="1">General secretion pathway protein C</fullName>
    </submittedName>
</protein>
<evidence type="ECO:0000313" key="2">
    <source>
        <dbReference type="Proteomes" id="UP000219020"/>
    </source>
</evidence>
<dbReference type="InterPro" id="IPR036034">
    <property type="entry name" value="PDZ_sf"/>
</dbReference>